<protein>
    <recommendedName>
        <fullName evidence="3">Protein kinase domain-containing protein</fullName>
    </recommendedName>
</protein>
<gene>
    <name evidence="1" type="ORF">FOMPIDRAFT_6795</name>
</gene>
<sequence>LRWATGMENIDGLLKEAHFYENELKELQGTVVPKFYGFFVGKVGDVDIGCTLVEWCGGVPHVDLWERNAQKILATARMHNKLVCHGRLGNDRHFVVSSKDNRMHIINFTHASIHKCSGGTPLLLNPDDSEDTPMRCSRCPELALVEETYG</sequence>
<feature type="non-terminal residue" evidence="1">
    <location>
        <position position="1"/>
    </location>
</feature>
<keyword evidence="2" id="KW-1185">Reference proteome</keyword>
<dbReference type="OrthoDB" id="2751906at2759"/>
<proteinExistence type="predicted"/>
<dbReference type="EMBL" id="KE504141">
    <property type="protein sequence ID" value="EPT01575.1"/>
    <property type="molecule type" value="Genomic_DNA"/>
</dbReference>
<dbReference type="AlphaFoldDB" id="S8FTR0"/>
<dbReference type="HOGENOM" id="CLU_108122_1_0_1"/>
<dbReference type="Proteomes" id="UP000015241">
    <property type="component" value="Unassembled WGS sequence"/>
</dbReference>
<dbReference type="eggNOG" id="ENOG502T2IF">
    <property type="taxonomic scope" value="Eukaryota"/>
</dbReference>
<evidence type="ECO:0000313" key="1">
    <source>
        <dbReference type="EMBL" id="EPT01575.1"/>
    </source>
</evidence>
<name>S8FTR0_FOMSC</name>
<dbReference type="STRING" id="743788.S8FTR0"/>
<accession>S8FTR0</accession>
<evidence type="ECO:0008006" key="3">
    <source>
        <dbReference type="Google" id="ProtNLM"/>
    </source>
</evidence>
<dbReference type="InParanoid" id="S8FTR0"/>
<reference evidence="1 2" key="1">
    <citation type="journal article" date="2012" name="Science">
        <title>The Paleozoic origin of enzymatic lignin decomposition reconstructed from 31 fungal genomes.</title>
        <authorList>
            <person name="Floudas D."/>
            <person name="Binder M."/>
            <person name="Riley R."/>
            <person name="Barry K."/>
            <person name="Blanchette R.A."/>
            <person name="Henrissat B."/>
            <person name="Martinez A.T."/>
            <person name="Otillar R."/>
            <person name="Spatafora J.W."/>
            <person name="Yadav J.S."/>
            <person name="Aerts A."/>
            <person name="Benoit I."/>
            <person name="Boyd A."/>
            <person name="Carlson A."/>
            <person name="Copeland A."/>
            <person name="Coutinho P.M."/>
            <person name="de Vries R.P."/>
            <person name="Ferreira P."/>
            <person name="Findley K."/>
            <person name="Foster B."/>
            <person name="Gaskell J."/>
            <person name="Glotzer D."/>
            <person name="Gorecki P."/>
            <person name="Heitman J."/>
            <person name="Hesse C."/>
            <person name="Hori C."/>
            <person name="Igarashi K."/>
            <person name="Jurgens J.A."/>
            <person name="Kallen N."/>
            <person name="Kersten P."/>
            <person name="Kohler A."/>
            <person name="Kuees U."/>
            <person name="Kumar T.K.A."/>
            <person name="Kuo A."/>
            <person name="LaButti K."/>
            <person name="Larrondo L.F."/>
            <person name="Lindquist E."/>
            <person name="Ling A."/>
            <person name="Lombard V."/>
            <person name="Lucas S."/>
            <person name="Lundell T."/>
            <person name="Martin R."/>
            <person name="McLaughlin D.J."/>
            <person name="Morgenstern I."/>
            <person name="Morin E."/>
            <person name="Murat C."/>
            <person name="Nagy L.G."/>
            <person name="Nolan M."/>
            <person name="Ohm R.A."/>
            <person name="Patyshakuliyeva A."/>
            <person name="Rokas A."/>
            <person name="Ruiz-Duenas F.J."/>
            <person name="Sabat G."/>
            <person name="Salamov A."/>
            <person name="Samejima M."/>
            <person name="Schmutz J."/>
            <person name="Slot J.C."/>
            <person name="St John F."/>
            <person name="Stenlid J."/>
            <person name="Sun H."/>
            <person name="Sun S."/>
            <person name="Syed K."/>
            <person name="Tsang A."/>
            <person name="Wiebenga A."/>
            <person name="Young D."/>
            <person name="Pisabarro A."/>
            <person name="Eastwood D.C."/>
            <person name="Martin F."/>
            <person name="Cullen D."/>
            <person name="Grigoriev I.V."/>
            <person name="Hibbett D.S."/>
        </authorList>
    </citation>
    <scope>NUCLEOTIDE SEQUENCE</scope>
    <source>
        <strain evidence="2">FP-58527</strain>
    </source>
</reference>
<organism evidence="1 2">
    <name type="scientific">Fomitopsis schrenkii</name>
    <name type="common">Brown rot fungus</name>
    <dbReference type="NCBI Taxonomy" id="2126942"/>
    <lineage>
        <taxon>Eukaryota</taxon>
        <taxon>Fungi</taxon>
        <taxon>Dikarya</taxon>
        <taxon>Basidiomycota</taxon>
        <taxon>Agaricomycotina</taxon>
        <taxon>Agaricomycetes</taxon>
        <taxon>Polyporales</taxon>
        <taxon>Fomitopsis</taxon>
    </lineage>
</organism>
<evidence type="ECO:0000313" key="2">
    <source>
        <dbReference type="Proteomes" id="UP000015241"/>
    </source>
</evidence>
<feature type="non-terminal residue" evidence="1">
    <location>
        <position position="150"/>
    </location>
</feature>